<reference evidence="1" key="1">
    <citation type="journal article" date="2014" name="Int. J. Syst. Evol. Microbiol.">
        <title>Complete genome sequence of Corynebacterium casei LMG S-19264T (=DSM 44701T), isolated from a smear-ripened cheese.</title>
        <authorList>
            <consortium name="US DOE Joint Genome Institute (JGI-PGF)"/>
            <person name="Walter F."/>
            <person name="Albersmeier A."/>
            <person name="Kalinowski J."/>
            <person name="Ruckert C."/>
        </authorList>
    </citation>
    <scope>NUCLEOTIDE SEQUENCE</scope>
    <source>
        <strain evidence="1">JCM 17820</strain>
    </source>
</reference>
<dbReference type="EMBL" id="BMOU01000002">
    <property type="protein sequence ID" value="GGN92767.1"/>
    <property type="molecule type" value="Genomic_DNA"/>
</dbReference>
<accession>A0A830GJU3</accession>
<dbReference type="Proteomes" id="UP000605784">
    <property type="component" value="Unassembled WGS sequence"/>
</dbReference>
<keyword evidence="2" id="KW-1185">Reference proteome</keyword>
<dbReference type="AlphaFoldDB" id="A0A830GJU3"/>
<name>A0A830GJU3_9EURY</name>
<protein>
    <submittedName>
        <fullName evidence="1">Uncharacterized protein</fullName>
    </submittedName>
</protein>
<reference evidence="1" key="2">
    <citation type="submission" date="2020-09" db="EMBL/GenBank/DDBJ databases">
        <authorList>
            <person name="Sun Q."/>
            <person name="Ohkuma M."/>
        </authorList>
    </citation>
    <scope>NUCLEOTIDE SEQUENCE</scope>
    <source>
        <strain evidence="1">JCM 17820</strain>
    </source>
</reference>
<gene>
    <name evidence="1" type="ORF">GCM10009030_17350</name>
</gene>
<organism evidence="1 2">
    <name type="scientific">Haloarcula pellucida</name>
    <dbReference type="NCBI Taxonomy" id="1427151"/>
    <lineage>
        <taxon>Archaea</taxon>
        <taxon>Methanobacteriati</taxon>
        <taxon>Methanobacteriota</taxon>
        <taxon>Stenosarchaea group</taxon>
        <taxon>Halobacteria</taxon>
        <taxon>Halobacteriales</taxon>
        <taxon>Haloarculaceae</taxon>
        <taxon>Haloarcula</taxon>
    </lineage>
</organism>
<proteinExistence type="predicted"/>
<sequence>MNTRREFLQKAGLIGVSAGFIQSTQESNLDYPTLPDSMTSSDAWEMTRDKNSNRNYEWARIDSVNSKLSKELENETELDFPPFTFFAASISQIRPTDGDSCVTIGIPVGVNVAKRICFDTSRLPFAGSEGTASTFIEQSTRLMESHIQENYSASGFDPQEGLEDYDSITGNVSYQKPGSYEILDRNTFEFTHGEDADFRGYLTVETPDAKKTVLAVGGVYPDEDDFGQLTNRMQFDVSKLQSTLIDYMSETRV</sequence>
<comment type="caution">
    <text evidence="1">The sequence shown here is derived from an EMBL/GenBank/DDBJ whole genome shotgun (WGS) entry which is preliminary data.</text>
</comment>
<evidence type="ECO:0000313" key="2">
    <source>
        <dbReference type="Proteomes" id="UP000605784"/>
    </source>
</evidence>
<evidence type="ECO:0000313" key="1">
    <source>
        <dbReference type="EMBL" id="GGN92767.1"/>
    </source>
</evidence>